<dbReference type="PANTHER" id="PTHR30329">
    <property type="entry name" value="STATOR ELEMENT OF FLAGELLAR MOTOR COMPLEX"/>
    <property type="match status" value="1"/>
</dbReference>
<feature type="signal peptide" evidence="10">
    <location>
        <begin position="1"/>
        <end position="20"/>
    </location>
</feature>
<comment type="caution">
    <text evidence="12">The sequence shown here is derived from an EMBL/GenBank/DDBJ whole genome shotgun (WGS) entry which is preliminary data.</text>
</comment>
<evidence type="ECO:0000256" key="3">
    <source>
        <dbReference type="ARBA" id="ARBA00023136"/>
    </source>
</evidence>
<evidence type="ECO:0000256" key="8">
    <source>
        <dbReference type="HAMAP-Rule" id="MF_02204"/>
    </source>
</evidence>
<dbReference type="GO" id="GO:0009279">
    <property type="term" value="C:cell outer membrane"/>
    <property type="evidence" value="ECO:0007669"/>
    <property type="project" value="UniProtKB-SubCell"/>
</dbReference>
<evidence type="ECO:0000256" key="6">
    <source>
        <dbReference type="ARBA" id="ARBA00023288"/>
    </source>
</evidence>
<dbReference type="Gene3D" id="3.30.1330.60">
    <property type="entry name" value="OmpA-like domain"/>
    <property type="match status" value="1"/>
</dbReference>
<dbReference type="GO" id="GO:0051301">
    <property type="term" value="P:cell division"/>
    <property type="evidence" value="ECO:0007669"/>
    <property type="project" value="UniProtKB-UniRule"/>
</dbReference>
<evidence type="ECO:0000256" key="10">
    <source>
        <dbReference type="SAM" id="SignalP"/>
    </source>
</evidence>
<evidence type="ECO:0000313" key="13">
    <source>
        <dbReference type="Proteomes" id="UP000288058"/>
    </source>
</evidence>
<dbReference type="PANTHER" id="PTHR30329:SF21">
    <property type="entry name" value="LIPOPROTEIN YIAD-RELATED"/>
    <property type="match status" value="1"/>
</dbReference>
<evidence type="ECO:0000256" key="2">
    <source>
        <dbReference type="ARBA" id="ARBA00022729"/>
    </source>
</evidence>
<feature type="domain" description="OmpA-like" evidence="11">
    <location>
        <begin position="65"/>
        <end position="178"/>
    </location>
</feature>
<keyword evidence="13" id="KW-1185">Reference proteome</keyword>
<name>A0A432YV54_9GAMM</name>
<gene>
    <name evidence="8 12" type="primary">pal</name>
    <name evidence="12" type="ORF">CWI78_10205</name>
</gene>
<dbReference type="InterPro" id="IPR050330">
    <property type="entry name" value="Bact_OuterMem_StrucFunc"/>
</dbReference>
<evidence type="ECO:0000256" key="4">
    <source>
        <dbReference type="ARBA" id="ARBA00023139"/>
    </source>
</evidence>
<keyword evidence="2 8" id="KW-0732">Signal</keyword>
<evidence type="ECO:0000256" key="1">
    <source>
        <dbReference type="ARBA" id="ARBA00022618"/>
    </source>
</evidence>
<sequence length="178" mass="19705">MQLNKLFKALAIVVPMATLAACSSNQETDSGAGAGQETNQQAEQDSGVEVGAADRAQTPEEERQEKMEALRKEHIIYFAFDKSNIQSEYTDLLSAHADYLVKNPSVKVVIEGHTDERGTPEYNIALGERRAKAVESYLQNLGVQDSQTSTVSYGEEKPMVNESNERAYSKNRRAVLVY</sequence>
<evidence type="ECO:0000259" key="11">
    <source>
        <dbReference type="PROSITE" id="PS51123"/>
    </source>
</evidence>
<dbReference type="RefSeq" id="WP_126782704.1">
    <property type="nucleotide sequence ID" value="NZ_PIQC01000007.1"/>
</dbReference>
<dbReference type="PROSITE" id="PS51257">
    <property type="entry name" value="PROKAR_LIPOPROTEIN"/>
    <property type="match status" value="1"/>
</dbReference>
<dbReference type="InterPro" id="IPR036737">
    <property type="entry name" value="OmpA-like_sf"/>
</dbReference>
<comment type="subunit">
    <text evidence="8">The Tol-Pal system is composed of five core proteins: the inner membrane proteins TolA, TolQ and TolR, the periplasmic protein TolB and the outer membrane protein Pal. They form a network linking the inner and outer membranes and the peptidoglycan layer.</text>
</comment>
<dbReference type="InterPro" id="IPR006665">
    <property type="entry name" value="OmpA-like"/>
</dbReference>
<dbReference type="NCBIfam" id="TIGR02802">
    <property type="entry name" value="Pal_lipo"/>
    <property type="match status" value="1"/>
</dbReference>
<dbReference type="PROSITE" id="PS51123">
    <property type="entry name" value="OMPA_2"/>
    <property type="match status" value="1"/>
</dbReference>
<dbReference type="SUPFAM" id="SSF103088">
    <property type="entry name" value="OmpA-like"/>
    <property type="match status" value="1"/>
</dbReference>
<keyword evidence="5 8" id="KW-0998">Cell outer membrane</keyword>
<reference evidence="13" key="1">
    <citation type="journal article" date="2018" name="Front. Microbiol.">
        <title>Genome-Based Analysis Reveals the Taxonomy and Diversity of the Family Idiomarinaceae.</title>
        <authorList>
            <person name="Liu Y."/>
            <person name="Lai Q."/>
            <person name="Shao Z."/>
        </authorList>
    </citation>
    <scope>NUCLEOTIDE SEQUENCE [LARGE SCALE GENOMIC DNA]</scope>
    <source>
        <strain evidence="13">R22</strain>
    </source>
</reference>
<protein>
    <recommendedName>
        <fullName evidence="8">Peptidoglycan-associated lipoprotein</fullName>
        <shortName evidence="8">PAL</shortName>
    </recommendedName>
</protein>
<accession>A0A432YV54</accession>
<dbReference type="Pfam" id="PF00691">
    <property type="entry name" value="OmpA"/>
    <property type="match status" value="1"/>
</dbReference>
<dbReference type="EMBL" id="PIQC01000007">
    <property type="protein sequence ID" value="RUO67214.1"/>
    <property type="molecule type" value="Genomic_DNA"/>
</dbReference>
<dbReference type="InterPro" id="IPR006664">
    <property type="entry name" value="OMP_bac"/>
</dbReference>
<evidence type="ECO:0000256" key="5">
    <source>
        <dbReference type="ARBA" id="ARBA00023237"/>
    </source>
</evidence>
<keyword evidence="4 8" id="KW-0564">Palmitate</keyword>
<dbReference type="Proteomes" id="UP000288058">
    <property type="component" value="Unassembled WGS sequence"/>
</dbReference>
<feature type="region of interest" description="Disordered" evidence="9">
    <location>
        <begin position="25"/>
        <end position="67"/>
    </location>
</feature>
<keyword evidence="7 8" id="KW-0131">Cell cycle</keyword>
<feature type="compositionally biased region" description="Basic and acidic residues" evidence="9">
    <location>
        <begin position="57"/>
        <end position="67"/>
    </location>
</feature>
<keyword evidence="1 8" id="KW-0132">Cell division</keyword>
<dbReference type="AlphaFoldDB" id="A0A432YV54"/>
<dbReference type="OrthoDB" id="9809164at2"/>
<dbReference type="HAMAP" id="MF_02204">
    <property type="entry name" value="Pal"/>
    <property type="match status" value="1"/>
</dbReference>
<comment type="function">
    <text evidence="8">Part of the Tol-Pal system, which plays a role in outer membrane invagination during cell division and is important for maintaining outer membrane integrity.</text>
</comment>
<evidence type="ECO:0000256" key="7">
    <source>
        <dbReference type="ARBA" id="ARBA00023306"/>
    </source>
</evidence>
<keyword evidence="3 8" id="KW-0472">Membrane</keyword>
<feature type="chain" id="PRO_5019054665" description="Peptidoglycan-associated lipoprotein" evidence="10">
    <location>
        <begin position="21"/>
        <end position="178"/>
    </location>
</feature>
<proteinExistence type="inferred from homology"/>
<evidence type="ECO:0000313" key="12">
    <source>
        <dbReference type="EMBL" id="RUO67214.1"/>
    </source>
</evidence>
<keyword evidence="6 8" id="KW-0449">Lipoprotein</keyword>
<dbReference type="CDD" id="cd07185">
    <property type="entry name" value="OmpA_C-like"/>
    <property type="match status" value="1"/>
</dbReference>
<dbReference type="PRINTS" id="PR01021">
    <property type="entry name" value="OMPADOMAIN"/>
</dbReference>
<evidence type="ECO:0000256" key="9">
    <source>
        <dbReference type="SAM" id="MobiDB-lite"/>
    </source>
</evidence>
<dbReference type="InterPro" id="IPR039001">
    <property type="entry name" value="Pal"/>
</dbReference>
<organism evidence="12 13">
    <name type="scientific">Idiomarina ramblicola</name>
    <dbReference type="NCBI Taxonomy" id="263724"/>
    <lineage>
        <taxon>Bacteria</taxon>
        <taxon>Pseudomonadati</taxon>
        <taxon>Pseudomonadota</taxon>
        <taxon>Gammaproteobacteria</taxon>
        <taxon>Alteromonadales</taxon>
        <taxon>Idiomarinaceae</taxon>
        <taxon>Idiomarina</taxon>
    </lineage>
</organism>
<dbReference type="InterPro" id="IPR014169">
    <property type="entry name" value="Pal_lipo_C"/>
</dbReference>
<comment type="similarity">
    <text evidence="8">Belongs to the Pal lipoprotein family.</text>
</comment>
<comment type="subcellular location">
    <subcellularLocation>
        <location evidence="8">Cell outer membrane</location>
        <topology evidence="8">Lipid-anchor</topology>
    </subcellularLocation>
</comment>